<comment type="caution">
    <text evidence="2">The sequence shown here is derived from an EMBL/GenBank/DDBJ whole genome shotgun (WGS) entry which is preliminary data.</text>
</comment>
<dbReference type="Proteomes" id="UP000886198">
    <property type="component" value="Unassembled WGS sequence"/>
</dbReference>
<dbReference type="EMBL" id="DSBT01000167">
    <property type="protein sequence ID" value="HDP77702.1"/>
    <property type="molecule type" value="Genomic_DNA"/>
</dbReference>
<feature type="domain" description="GmrSD restriction endonucleases N-terminal" evidence="1">
    <location>
        <begin position="25"/>
        <end position="160"/>
    </location>
</feature>
<evidence type="ECO:0000259" key="1">
    <source>
        <dbReference type="Pfam" id="PF03235"/>
    </source>
</evidence>
<dbReference type="PANTHER" id="PTHR39639">
    <property type="entry name" value="CHROMOSOME 16, WHOLE GENOME SHOTGUN SEQUENCE"/>
    <property type="match status" value="1"/>
</dbReference>
<dbReference type="AlphaFoldDB" id="A0A7C1GPZ2"/>
<dbReference type="InterPro" id="IPR004919">
    <property type="entry name" value="GmrSD_N"/>
</dbReference>
<organism evidence="2">
    <name type="scientific">Mesotoga infera</name>
    <dbReference type="NCBI Taxonomy" id="1236046"/>
    <lineage>
        <taxon>Bacteria</taxon>
        <taxon>Thermotogati</taxon>
        <taxon>Thermotogota</taxon>
        <taxon>Thermotogae</taxon>
        <taxon>Kosmotogales</taxon>
        <taxon>Kosmotogaceae</taxon>
        <taxon>Mesotoga</taxon>
    </lineage>
</organism>
<proteinExistence type="predicted"/>
<dbReference type="PANTHER" id="PTHR39639:SF1">
    <property type="entry name" value="DUF262 DOMAIN-CONTAINING PROTEIN"/>
    <property type="match status" value="1"/>
</dbReference>
<dbReference type="Pfam" id="PF03235">
    <property type="entry name" value="GmrSD_N"/>
    <property type="match status" value="1"/>
</dbReference>
<evidence type="ECO:0000313" key="2">
    <source>
        <dbReference type="EMBL" id="HDP77702.1"/>
    </source>
</evidence>
<reference evidence="2" key="1">
    <citation type="journal article" date="2020" name="mSystems">
        <title>Genome- and Community-Level Interaction Insights into Carbon Utilization and Element Cycling Functions of Hydrothermarchaeota in Hydrothermal Sediment.</title>
        <authorList>
            <person name="Zhou Z."/>
            <person name="Liu Y."/>
            <person name="Xu W."/>
            <person name="Pan J."/>
            <person name="Luo Z.H."/>
            <person name="Li M."/>
        </authorList>
    </citation>
    <scope>NUCLEOTIDE SEQUENCE [LARGE SCALE GENOMIC DNA]</scope>
    <source>
        <strain evidence="2">SpSt-1179</strain>
    </source>
</reference>
<name>A0A7C1GPZ2_9BACT</name>
<accession>A0A7C1GPZ2</accession>
<sequence length="347" mass="40405">MKSYDSRTYNINDFVEWDRMGQLELNPRFQRRPVWTDKAKSFLMDTIIRGKPIPKIFIRQRINVTTKSSTRDVVDGQQRLRAILSFVKDGFVISKTQNAEYGGLQFSQLPEEVQSQILAYEISVDLLINLPDSEVLDIFSRLNSYAVLLNEQEKINANHFGPFKVLADRIGHKYNEYWTGQGILTSRSIVRMLDVNLVADLLIAMLEGIKSKKQIKRFYAKYEKSFDRDPIELEERFDNVVDSISSVFPDGLADTEFKRPHVYYSLFTTFAHCLYGLPQFDVSRKDISHGNKEQIRNSLERVEEIFGTDDFANLTRLEQQFLQDCRRATTDEVVRQRRSSFLLSLLP</sequence>
<protein>
    <submittedName>
        <fullName evidence="2">DUF262 domain-containing protein</fullName>
    </submittedName>
</protein>
<gene>
    <name evidence="2" type="ORF">ENN47_05880</name>
</gene>